<reference evidence="3" key="1">
    <citation type="submission" date="2022-11" db="UniProtKB">
        <authorList>
            <consortium name="WormBaseParasite"/>
        </authorList>
    </citation>
    <scope>IDENTIFICATION</scope>
</reference>
<evidence type="ECO:0000313" key="3">
    <source>
        <dbReference type="WBParaSite" id="nRc.2.0.1.t45720-RA"/>
    </source>
</evidence>
<accession>A0A915L3P5</accession>
<sequence length="72" mass="8233">MQPATRETQPPEAETQWAMGGTQPSTVRHNSSKARRIRLPARRSWPRSMETQLYIKVTQLTALKTQPSSNKK</sequence>
<proteinExistence type="predicted"/>
<dbReference type="AlphaFoldDB" id="A0A915L3P5"/>
<dbReference type="Proteomes" id="UP000887565">
    <property type="component" value="Unplaced"/>
</dbReference>
<evidence type="ECO:0000313" key="2">
    <source>
        <dbReference type="Proteomes" id="UP000887565"/>
    </source>
</evidence>
<evidence type="ECO:0000256" key="1">
    <source>
        <dbReference type="SAM" id="MobiDB-lite"/>
    </source>
</evidence>
<name>A0A915L3P5_ROMCU</name>
<feature type="region of interest" description="Disordered" evidence="1">
    <location>
        <begin position="1"/>
        <end position="35"/>
    </location>
</feature>
<protein>
    <submittedName>
        <fullName evidence="3">Uncharacterized protein</fullName>
    </submittedName>
</protein>
<dbReference type="WBParaSite" id="nRc.2.0.1.t45720-RA">
    <property type="protein sequence ID" value="nRc.2.0.1.t45720-RA"/>
    <property type="gene ID" value="nRc.2.0.1.g45720"/>
</dbReference>
<organism evidence="2 3">
    <name type="scientific">Romanomermis culicivorax</name>
    <name type="common">Nematode worm</name>
    <dbReference type="NCBI Taxonomy" id="13658"/>
    <lineage>
        <taxon>Eukaryota</taxon>
        <taxon>Metazoa</taxon>
        <taxon>Ecdysozoa</taxon>
        <taxon>Nematoda</taxon>
        <taxon>Enoplea</taxon>
        <taxon>Dorylaimia</taxon>
        <taxon>Mermithida</taxon>
        <taxon>Mermithoidea</taxon>
        <taxon>Mermithidae</taxon>
        <taxon>Romanomermis</taxon>
    </lineage>
</organism>
<keyword evidence="2" id="KW-1185">Reference proteome</keyword>